<feature type="compositionally biased region" description="Low complexity" evidence="1">
    <location>
        <begin position="233"/>
        <end position="245"/>
    </location>
</feature>
<organism evidence="2 3">
    <name type="scientific">Cherax quadricarinatus</name>
    <name type="common">Australian red claw crayfish</name>
    <dbReference type="NCBI Taxonomy" id="27406"/>
    <lineage>
        <taxon>Eukaryota</taxon>
        <taxon>Metazoa</taxon>
        <taxon>Ecdysozoa</taxon>
        <taxon>Arthropoda</taxon>
        <taxon>Crustacea</taxon>
        <taxon>Multicrustacea</taxon>
        <taxon>Malacostraca</taxon>
        <taxon>Eumalacostraca</taxon>
        <taxon>Eucarida</taxon>
        <taxon>Decapoda</taxon>
        <taxon>Pleocyemata</taxon>
        <taxon>Astacidea</taxon>
        <taxon>Parastacoidea</taxon>
        <taxon>Parastacidae</taxon>
        <taxon>Cherax</taxon>
    </lineage>
</organism>
<dbReference type="Proteomes" id="UP001445076">
    <property type="component" value="Unassembled WGS sequence"/>
</dbReference>
<keyword evidence="3" id="KW-1185">Reference proteome</keyword>
<evidence type="ECO:0000313" key="2">
    <source>
        <dbReference type="EMBL" id="KAK8722783.1"/>
    </source>
</evidence>
<proteinExistence type="predicted"/>
<dbReference type="EMBL" id="JARKIK010000093">
    <property type="protein sequence ID" value="KAK8722783.1"/>
    <property type="molecule type" value="Genomic_DNA"/>
</dbReference>
<name>A0AAW0W025_CHEQU</name>
<feature type="region of interest" description="Disordered" evidence="1">
    <location>
        <begin position="224"/>
        <end position="245"/>
    </location>
</feature>
<feature type="compositionally biased region" description="Polar residues" evidence="1">
    <location>
        <begin position="171"/>
        <end position="210"/>
    </location>
</feature>
<accession>A0AAW0W025</accession>
<evidence type="ECO:0000313" key="3">
    <source>
        <dbReference type="Proteomes" id="UP001445076"/>
    </source>
</evidence>
<evidence type="ECO:0000256" key="1">
    <source>
        <dbReference type="SAM" id="MobiDB-lite"/>
    </source>
</evidence>
<sequence>MDILGVTASVEKNYRLALGFLLGSAREGRAPVVGEGDTRLVALSNCSVEGRWINKENDREMAIFLSHRSERTYKSTYKVVQYLGSRDSRVGKGDTQDPRVLSLELRDRRNRRLPSTHLLLACFRNHLWTLELPLQKENQIKPSNRSSTIIVYRKYISDSSSETSVTSSQTPLSAKTTSPPQKSLSAKTTSPTQRSLSGMKISPSQGSLLANKSLMPPTSLARAKRSLIPPGNSSSASLSQSPESNSTRLLINVSGPVRLFKNFSESTVTNPNTDESGMCLQCQTTPGSCCSTEASVGHPEDVKPNGTVQPTVPGDEPIIPTAEPTARGAQLTVRTSDPTVRLVQPTAQTNGVDTVTLNITLNTV</sequence>
<gene>
    <name evidence="2" type="ORF">OTU49_012040</name>
</gene>
<protein>
    <submittedName>
        <fullName evidence="2">Uncharacterized protein</fullName>
    </submittedName>
</protein>
<reference evidence="2 3" key="1">
    <citation type="journal article" date="2024" name="BMC Genomics">
        <title>Genome assembly of redclaw crayfish (Cherax quadricarinatus) provides insights into its immune adaptation and hypoxia tolerance.</title>
        <authorList>
            <person name="Liu Z."/>
            <person name="Zheng J."/>
            <person name="Li H."/>
            <person name="Fang K."/>
            <person name="Wang S."/>
            <person name="He J."/>
            <person name="Zhou D."/>
            <person name="Weng S."/>
            <person name="Chi M."/>
            <person name="Gu Z."/>
            <person name="He J."/>
            <person name="Li F."/>
            <person name="Wang M."/>
        </authorList>
    </citation>
    <scope>NUCLEOTIDE SEQUENCE [LARGE SCALE GENOMIC DNA]</scope>
    <source>
        <strain evidence="2">ZL_2023a</strain>
    </source>
</reference>
<feature type="region of interest" description="Disordered" evidence="1">
    <location>
        <begin position="162"/>
        <end position="212"/>
    </location>
</feature>
<dbReference type="AlphaFoldDB" id="A0AAW0W025"/>
<comment type="caution">
    <text evidence="2">The sequence shown here is derived from an EMBL/GenBank/DDBJ whole genome shotgun (WGS) entry which is preliminary data.</text>
</comment>